<keyword evidence="1" id="KW-0677">Repeat</keyword>
<accession>A0A1J0A5K0</accession>
<dbReference type="CDD" id="cd03221">
    <property type="entry name" value="ABCF_EF-3"/>
    <property type="match status" value="2"/>
</dbReference>
<organism evidence="6 7">
    <name type="scientific">Vagococcus teuberi</name>
    <dbReference type="NCBI Taxonomy" id="519472"/>
    <lineage>
        <taxon>Bacteria</taxon>
        <taxon>Bacillati</taxon>
        <taxon>Bacillota</taxon>
        <taxon>Bacilli</taxon>
        <taxon>Lactobacillales</taxon>
        <taxon>Enterococcaceae</taxon>
        <taxon>Vagococcus</taxon>
    </lineage>
</organism>
<dbReference type="EMBL" id="CP017267">
    <property type="protein sequence ID" value="APB31200.1"/>
    <property type="molecule type" value="Genomic_DNA"/>
</dbReference>
<evidence type="ECO:0000256" key="1">
    <source>
        <dbReference type="ARBA" id="ARBA00022737"/>
    </source>
</evidence>
<protein>
    <recommendedName>
        <fullName evidence="5">ABC transporter domain-containing protein</fullName>
    </recommendedName>
</protein>
<dbReference type="PROSITE" id="PS00211">
    <property type="entry name" value="ABC_TRANSPORTER_1"/>
    <property type="match status" value="1"/>
</dbReference>
<keyword evidence="4" id="KW-0175">Coiled coil</keyword>
<keyword evidence="3" id="KW-0067">ATP-binding</keyword>
<dbReference type="InterPro" id="IPR003439">
    <property type="entry name" value="ABC_transporter-like_ATP-bd"/>
</dbReference>
<dbReference type="OrthoDB" id="9760950at2"/>
<keyword evidence="2" id="KW-0547">Nucleotide-binding</keyword>
<dbReference type="PANTHER" id="PTHR19211:SF100">
    <property type="entry name" value="RIBOSOME PROTECTION PROTEIN VMLR"/>
    <property type="match status" value="1"/>
</dbReference>
<dbReference type="AlphaFoldDB" id="A0A1J0A5K0"/>
<name>A0A1J0A5K0_9ENTE</name>
<evidence type="ECO:0000256" key="4">
    <source>
        <dbReference type="SAM" id="Coils"/>
    </source>
</evidence>
<dbReference type="PANTHER" id="PTHR19211">
    <property type="entry name" value="ATP-BINDING TRANSPORT PROTEIN-RELATED"/>
    <property type="match status" value="1"/>
</dbReference>
<dbReference type="KEGG" id="vte:BHY08_04770"/>
<dbReference type="InterPro" id="IPR017871">
    <property type="entry name" value="ABC_transporter-like_CS"/>
</dbReference>
<dbReference type="STRING" id="519472.BHY08_04770"/>
<evidence type="ECO:0000256" key="2">
    <source>
        <dbReference type="ARBA" id="ARBA00022741"/>
    </source>
</evidence>
<sequence>MKQIEIQTFSYQINPDLELKIDNLSVNRGDKIGLIGNNGSGKTTLLHLLAQKISLEIPSVQHYLSVTLVKQFKDGFDDKSGGEKTQRYLQEAFKQDSVWLLDEPTTHLDSRHVEWVEKQVLTHHEGVVVVSHDRHFLNQVCNKIWFLKDGEITVYKGNYQSFLTQYEEQERRHKEDYDIYQREKKELEQAIRVKKQQANGAMSVPKNKKQAGEKVGISKPYYAKKQKKLDKSAKALETRLSQLERVEAPKKEKSLTMETSLSHMSGDHIMIRGMDVSAEINHQVLFYDSNFYIKNREKVAIVGDNGVGKTTLLKMMLDKESSIKVSPSIEFGYFSQEVDLLDDNETVLENVLSSMRDYNQTLARTVLARMQFFDRDIEKPVSVLSGGECVKVTLAKLLLSDINTLVLDEPTNYLDIEAMRALEELLQAFEGTVIFVSHDREFINSVATKLLIIENKKINMFEGRLSDYKASKVVKNKSKEKDSLLVIETKISEVLGKLCIEPSEELEQEFQSLITQKMSYKKTHKN</sequence>
<dbReference type="PROSITE" id="PS50893">
    <property type="entry name" value="ABC_TRANSPORTER_2"/>
    <property type="match status" value="1"/>
</dbReference>
<feature type="coiled-coil region" evidence="4">
    <location>
        <begin position="163"/>
        <end position="197"/>
    </location>
</feature>
<dbReference type="Pfam" id="PF00005">
    <property type="entry name" value="ABC_tran"/>
    <property type="match status" value="2"/>
</dbReference>
<keyword evidence="7" id="KW-1185">Reference proteome</keyword>
<evidence type="ECO:0000313" key="6">
    <source>
        <dbReference type="EMBL" id="APB31200.1"/>
    </source>
</evidence>
<evidence type="ECO:0000259" key="5">
    <source>
        <dbReference type="PROSITE" id="PS50893"/>
    </source>
</evidence>
<evidence type="ECO:0000256" key="3">
    <source>
        <dbReference type="ARBA" id="ARBA00022840"/>
    </source>
</evidence>
<dbReference type="InterPro" id="IPR050611">
    <property type="entry name" value="ABCF"/>
</dbReference>
<reference evidence="6 7" key="1">
    <citation type="submission" date="2016-09" db="EMBL/GenBank/DDBJ databases">
        <title>Vagococcus teuberi sp. nov., isolated from the Malian artisanal sour milk fene.</title>
        <authorList>
            <person name="Wullschleger S."/>
            <person name="Seifert C."/>
            <person name="Baumgartner S."/>
            <person name="Lacroix C."/>
            <person name="Bonfoh B."/>
            <person name="Stevens M.J."/>
            <person name="Meile L."/>
        </authorList>
    </citation>
    <scope>NUCLEOTIDE SEQUENCE [LARGE SCALE GENOMIC DNA]</scope>
    <source>
        <strain evidence="6 7">DSM 21459</strain>
    </source>
</reference>
<evidence type="ECO:0000313" key="7">
    <source>
        <dbReference type="Proteomes" id="UP000191200"/>
    </source>
</evidence>
<proteinExistence type="predicted"/>
<dbReference type="InterPro" id="IPR003593">
    <property type="entry name" value="AAA+_ATPase"/>
</dbReference>
<dbReference type="GO" id="GO:0016887">
    <property type="term" value="F:ATP hydrolysis activity"/>
    <property type="evidence" value="ECO:0007669"/>
    <property type="project" value="InterPro"/>
</dbReference>
<dbReference type="GO" id="GO:0005524">
    <property type="term" value="F:ATP binding"/>
    <property type="evidence" value="ECO:0007669"/>
    <property type="project" value="UniProtKB-KW"/>
</dbReference>
<gene>
    <name evidence="6" type="ORF">BHY08_04770</name>
</gene>
<dbReference type="RefSeq" id="WP_071456787.1">
    <property type="nucleotide sequence ID" value="NZ_CP017267.1"/>
</dbReference>
<dbReference type="InterPro" id="IPR027417">
    <property type="entry name" value="P-loop_NTPase"/>
</dbReference>
<feature type="domain" description="ABC transporter" evidence="5">
    <location>
        <begin position="271"/>
        <end position="480"/>
    </location>
</feature>
<dbReference type="SUPFAM" id="SSF52540">
    <property type="entry name" value="P-loop containing nucleoside triphosphate hydrolases"/>
    <property type="match status" value="2"/>
</dbReference>
<dbReference type="Gene3D" id="3.40.50.300">
    <property type="entry name" value="P-loop containing nucleotide triphosphate hydrolases"/>
    <property type="match status" value="3"/>
</dbReference>
<dbReference type="NCBIfam" id="NF000355">
    <property type="entry name" value="ribo_prot_ABC_F"/>
    <property type="match status" value="1"/>
</dbReference>
<dbReference type="Proteomes" id="UP000191200">
    <property type="component" value="Chromosome"/>
</dbReference>
<dbReference type="SMART" id="SM00382">
    <property type="entry name" value="AAA"/>
    <property type="match status" value="2"/>
</dbReference>